<evidence type="ECO:0000259" key="1">
    <source>
        <dbReference type="Pfam" id="PF13480"/>
    </source>
</evidence>
<accession>A0ABW0RXT1</accession>
<dbReference type="EMBL" id="JBHSMZ010000008">
    <property type="protein sequence ID" value="MFC5549597.1"/>
    <property type="molecule type" value="Genomic_DNA"/>
</dbReference>
<keyword evidence="2" id="KW-0012">Acyltransferase</keyword>
<dbReference type="SUPFAM" id="SSF55729">
    <property type="entry name" value="Acyl-CoA N-acyltransferases (Nat)"/>
    <property type="match status" value="1"/>
</dbReference>
<name>A0ABW0RXT1_9BURK</name>
<proteinExistence type="predicted"/>
<dbReference type="EC" id="2.3.1.-" evidence="2"/>
<comment type="caution">
    <text evidence="2">The sequence shown here is derived from an EMBL/GenBank/DDBJ whole genome shotgun (WGS) entry which is preliminary data.</text>
</comment>
<sequence>MTKRLLNDIGTVEGADWHAGSAHGFGADIHCFDALPPQLETELDALYQHFNSSLKHFAFRARAQGARAYVARRDGRTLAIFLFHLEHGRITVLNEMVAIPAEEIERFARFAFARFSAASVIAFSLIGIDSGALSLPFQQHGHSEDIIVSLPASADAYLASLGPKTRHNIRHQMKAISRDRPELQFQTFENAGIRRQQLMDLFALKQSNTDRKGIAFGISPEEAEWMVHQAQAGGLLLVAMAGDKLCGGSLSLKLGDRYFAYVVAFEPGLGKYSLGMLCCYLAMLEKIARKGKQAHLSWGRQQYKFKLLGVQHDMANIDIYRSRMAYWRHAPGRAKHAAADYVDRCKRTLLDSEHRAGSLAAMVRTAIGAMRFVKRSRFRHRLKSQPPA</sequence>
<dbReference type="Proteomes" id="UP001596086">
    <property type="component" value="Unassembled WGS sequence"/>
</dbReference>
<dbReference type="GO" id="GO:0016746">
    <property type="term" value="F:acyltransferase activity"/>
    <property type="evidence" value="ECO:0007669"/>
    <property type="project" value="UniProtKB-KW"/>
</dbReference>
<gene>
    <name evidence="2" type="ORF">ACFPO9_13860</name>
</gene>
<dbReference type="InterPro" id="IPR016181">
    <property type="entry name" value="Acyl_CoA_acyltransferase"/>
</dbReference>
<evidence type="ECO:0000313" key="2">
    <source>
        <dbReference type="EMBL" id="MFC5549597.1"/>
    </source>
</evidence>
<dbReference type="InterPro" id="IPR038740">
    <property type="entry name" value="BioF2-like_GNAT_dom"/>
</dbReference>
<keyword evidence="3" id="KW-1185">Reference proteome</keyword>
<feature type="domain" description="BioF2-like acetyltransferase" evidence="1">
    <location>
        <begin position="164"/>
        <end position="304"/>
    </location>
</feature>
<evidence type="ECO:0000313" key="3">
    <source>
        <dbReference type="Proteomes" id="UP001596086"/>
    </source>
</evidence>
<keyword evidence="2" id="KW-0808">Transferase</keyword>
<reference evidence="3" key="1">
    <citation type="journal article" date="2019" name="Int. J. Syst. Evol. Microbiol.">
        <title>The Global Catalogue of Microorganisms (GCM) 10K type strain sequencing project: providing services to taxonomists for standard genome sequencing and annotation.</title>
        <authorList>
            <consortium name="The Broad Institute Genomics Platform"/>
            <consortium name="The Broad Institute Genome Sequencing Center for Infectious Disease"/>
            <person name="Wu L."/>
            <person name="Ma J."/>
        </authorList>
    </citation>
    <scope>NUCLEOTIDE SEQUENCE [LARGE SCALE GENOMIC DNA]</scope>
    <source>
        <strain evidence="3">CGMCC 4.5798</strain>
    </source>
</reference>
<dbReference type="RefSeq" id="WP_379771672.1">
    <property type="nucleotide sequence ID" value="NZ_JBHSMZ010000008.1"/>
</dbReference>
<dbReference type="Gene3D" id="3.40.630.30">
    <property type="match status" value="1"/>
</dbReference>
<organism evidence="2 3">
    <name type="scientific">Massilia aerilata</name>
    <dbReference type="NCBI Taxonomy" id="453817"/>
    <lineage>
        <taxon>Bacteria</taxon>
        <taxon>Pseudomonadati</taxon>
        <taxon>Pseudomonadota</taxon>
        <taxon>Betaproteobacteria</taxon>
        <taxon>Burkholderiales</taxon>
        <taxon>Oxalobacteraceae</taxon>
        <taxon>Telluria group</taxon>
        <taxon>Massilia</taxon>
    </lineage>
</organism>
<dbReference type="Pfam" id="PF13480">
    <property type="entry name" value="Acetyltransf_6"/>
    <property type="match status" value="1"/>
</dbReference>
<protein>
    <submittedName>
        <fullName evidence="2">GNAT family N-acetyltransferase</fullName>
        <ecNumber evidence="2">2.3.1.-</ecNumber>
    </submittedName>
</protein>